<protein>
    <submittedName>
        <fullName evidence="2">Uncharacterized protein</fullName>
    </submittedName>
</protein>
<evidence type="ECO:0000313" key="3">
    <source>
        <dbReference type="Proteomes" id="UP000010846"/>
    </source>
</evidence>
<proteinExistence type="predicted"/>
<accession>L0IH55</accession>
<organism evidence="2 3">
    <name type="scientific">Halovivax ruber (strain DSM 18193 / JCM 13892 / XH-70)</name>
    <dbReference type="NCBI Taxonomy" id="797302"/>
    <lineage>
        <taxon>Archaea</taxon>
        <taxon>Methanobacteriati</taxon>
        <taxon>Methanobacteriota</taxon>
        <taxon>Stenosarchaea group</taxon>
        <taxon>Halobacteria</taxon>
        <taxon>Halobacteriales</taxon>
        <taxon>Natrialbaceae</taxon>
        <taxon>Halovivax</taxon>
    </lineage>
</organism>
<feature type="compositionally biased region" description="Basic and acidic residues" evidence="1">
    <location>
        <begin position="208"/>
        <end position="218"/>
    </location>
</feature>
<dbReference type="KEGG" id="hru:Halru_3010"/>
<gene>
    <name evidence="2" type="ordered locus">Halru_3010</name>
</gene>
<keyword evidence="3" id="KW-1185">Reference proteome</keyword>
<feature type="region of interest" description="Disordered" evidence="1">
    <location>
        <begin position="189"/>
        <end position="218"/>
    </location>
</feature>
<dbReference type="AlphaFoldDB" id="L0IH55"/>
<feature type="region of interest" description="Disordered" evidence="1">
    <location>
        <begin position="54"/>
        <end position="127"/>
    </location>
</feature>
<dbReference type="HOGENOM" id="CLU_1264551_0_0_2"/>
<sequence length="218" mass="24486">MSESILPKIGLVLIFMKYWCLDMPDEMRLEDVNVDASIRKMVVQVKIAISTWSAPNERSSSPDPKTQTSSSRQRNPDSSTELSVCSPPQAPRVARCPPERAAMVPRSDHTGNTPESEAHRRSRRSFARRISSEHLAVLAIEPTEVTRPPIPENEELRRIAIRLSKPVACETFLSRRCLSEHGNQSGMLWKPRLGCPTTRGISSSRMPPRRDGDASFRV</sequence>
<evidence type="ECO:0000313" key="2">
    <source>
        <dbReference type="EMBL" id="AGB17576.1"/>
    </source>
</evidence>
<dbReference type="EMBL" id="CP003050">
    <property type="protein sequence ID" value="AGB17576.1"/>
    <property type="molecule type" value="Genomic_DNA"/>
</dbReference>
<evidence type="ECO:0000256" key="1">
    <source>
        <dbReference type="SAM" id="MobiDB-lite"/>
    </source>
</evidence>
<dbReference type="Proteomes" id="UP000010846">
    <property type="component" value="Chromosome"/>
</dbReference>
<reference evidence="2" key="1">
    <citation type="submission" date="2011-09" db="EMBL/GenBank/DDBJ databases">
        <title>Complete sequence of Halovivax ruber XH-70.</title>
        <authorList>
            <consortium name="US DOE Joint Genome Institute"/>
            <person name="Lucas S."/>
            <person name="Han J."/>
            <person name="Lapidus A."/>
            <person name="Cheng J.-F."/>
            <person name="Goodwin L."/>
            <person name="Pitluck S."/>
            <person name="Peters L."/>
            <person name="Mikhailova N."/>
            <person name="Davenport K."/>
            <person name="Detter J.C."/>
            <person name="Han C."/>
            <person name="Tapia R."/>
            <person name="Land M."/>
            <person name="Hauser L."/>
            <person name="Kyrpides N."/>
            <person name="Ivanova N."/>
            <person name="Pagani I."/>
            <person name="Sproer C."/>
            <person name="Anderson I."/>
            <person name="Woyke T."/>
        </authorList>
    </citation>
    <scope>NUCLEOTIDE SEQUENCE</scope>
    <source>
        <strain evidence="2">XH-70</strain>
    </source>
</reference>
<name>L0IH55_HALRX</name>
<feature type="compositionally biased region" description="Polar residues" evidence="1">
    <location>
        <begin position="54"/>
        <end position="83"/>
    </location>
</feature>